<dbReference type="EMBL" id="ML738589">
    <property type="protein sequence ID" value="KAE8167351.1"/>
    <property type="molecule type" value="Genomic_DNA"/>
</dbReference>
<gene>
    <name evidence="3" type="ORF">BDV40DRAFT_312646</name>
</gene>
<keyword evidence="4" id="KW-1185">Reference proteome</keyword>
<name>A0A5N6VBT5_ASPTM</name>
<dbReference type="Gene3D" id="3.30.379.10">
    <property type="entry name" value="Chitobiase/beta-hexosaminidase domain 2-like"/>
    <property type="match status" value="1"/>
</dbReference>
<dbReference type="InterPro" id="IPR031924">
    <property type="entry name" value="GH115"/>
</dbReference>
<dbReference type="InterPro" id="IPR041437">
    <property type="entry name" value="GH115_C"/>
</dbReference>
<dbReference type="OrthoDB" id="4849794at2759"/>
<dbReference type="SUPFAM" id="SSF55545">
    <property type="entry name" value="beta-N-acetylhexosaminidase-like domain"/>
    <property type="match status" value="1"/>
</dbReference>
<reference evidence="3 4" key="1">
    <citation type="submission" date="2019-04" db="EMBL/GenBank/DDBJ databases">
        <title>Friends and foes A comparative genomics study of 23 Aspergillus species from section Flavi.</title>
        <authorList>
            <consortium name="DOE Joint Genome Institute"/>
            <person name="Kjaerbolling I."/>
            <person name="Vesth T."/>
            <person name="Frisvad J.C."/>
            <person name="Nybo J.L."/>
            <person name="Theobald S."/>
            <person name="Kildgaard S."/>
            <person name="Isbrandt T."/>
            <person name="Kuo A."/>
            <person name="Sato A."/>
            <person name="Lyhne E.K."/>
            <person name="Kogle M.E."/>
            <person name="Wiebenga A."/>
            <person name="Kun R.S."/>
            <person name="Lubbers R.J."/>
            <person name="Makela M.R."/>
            <person name="Barry K."/>
            <person name="Chovatia M."/>
            <person name="Clum A."/>
            <person name="Daum C."/>
            <person name="Haridas S."/>
            <person name="He G."/>
            <person name="LaButti K."/>
            <person name="Lipzen A."/>
            <person name="Mondo S."/>
            <person name="Riley R."/>
            <person name="Salamov A."/>
            <person name="Simmons B.A."/>
            <person name="Magnuson J.K."/>
            <person name="Henrissat B."/>
            <person name="Mortensen U.H."/>
            <person name="Larsen T.O."/>
            <person name="Devries R.P."/>
            <person name="Grigoriev I.V."/>
            <person name="Machida M."/>
            <person name="Baker S.E."/>
            <person name="Andersen M.R."/>
        </authorList>
    </citation>
    <scope>NUCLEOTIDE SEQUENCE [LARGE SCALE GENOMIC DNA]</scope>
    <source>
        <strain evidence="3 4">CBS 117626</strain>
    </source>
</reference>
<dbReference type="Proteomes" id="UP000326950">
    <property type="component" value="Unassembled WGS sequence"/>
</dbReference>
<keyword evidence="1" id="KW-0378">Hydrolase</keyword>
<protein>
    <recommendedName>
        <fullName evidence="2">Gylcosyl hydrolase 115 C-terminal domain-containing protein</fullName>
    </recommendedName>
</protein>
<evidence type="ECO:0000313" key="3">
    <source>
        <dbReference type="EMBL" id="KAE8167351.1"/>
    </source>
</evidence>
<evidence type="ECO:0000313" key="4">
    <source>
        <dbReference type="Proteomes" id="UP000326950"/>
    </source>
</evidence>
<dbReference type="Pfam" id="PF15979">
    <property type="entry name" value="Glyco_hydro_115"/>
    <property type="match status" value="1"/>
</dbReference>
<sequence>MYEPVFASHAPSAGCIDITNAPILVDKEDFEGVHIAAEALAHDFARVTGNGPSAIVSNPSQDFDAEVVIVLGSITRSPTIQQLIQGGKLDVAAIDRQWECYMTAVLHNAVQGAKKALVIAGSDKRGAIYGVYTLSDQIGVSPWYWWADVPPKQSSEIYALDVITKNGPPSVKYRGIFINDEAPSLAGWVHEKYGPKFNVDFYKRVFELLLRLKANFLWPAMWFGFPHPGSSFFMDDPLNQETADKYGVVMSTSHHEPMQRAMNEWFDHPYYEPEKSWSWSKNKPKITKYFQEGTERARKYESYITMGMRGHGDKAMDAEDPPAVLKDVLATQRSIIKKAYGDEDGVHQLMALYKEVQEYYENGLHIPEDITLLFADDNFGTVRRLPSGKESTRRGGAGIYYHLEYVGAPRSYKWLNSNSCAKVWQQLEQTYNRGANDIWVFNVGDLKPMEVPLTFVLALAWDVQSRQMNQLQEFFYTFAGHNFHLGPAVSQQCSELLLKYDRLVALRKHEHIEPDTFSLINYGEAEDVLRQWQELLSQAEELEKSIPAPMMPAYFQLILHPIKASYIYVALRVAQAKNQLYAVQRRNSANTWAHEALRLFEEDFNLSEEYHSLLNGKWNHIMRQPHYGYTQSWHAPSRDMISGLSFVQNRQDSNPVVGWIGIAVEGNPGIRPGLTNEESDRTHPSRRDLIAGVTLPSMEPYGPTSRYFEIYCRGSKSVSWAVTSPHCWLSLSPSSGTIQPKGNDERVKIFVDWAQVPPHFDDMLLVDLRSSLGDFEQIHIPVKNRTLAADATGFVEADGHVSFNATSFINSPLSSYRILPFIGRTPTGGVALAAGAPASQSDYLQYPFITFTPTATATLFLEFTLTLDTDTNSPITYDIRLDDGALASHRLVAQVEKPGKLPDGWHESVMDNIWSRRHSLDLNLPGLHTLRIRLHNENCVLEKIVVDLGGRRESYLGPPESFFLQSK</sequence>
<dbReference type="AlphaFoldDB" id="A0A5N6VBT5"/>
<evidence type="ECO:0000259" key="2">
    <source>
        <dbReference type="Pfam" id="PF17829"/>
    </source>
</evidence>
<evidence type="ECO:0000256" key="1">
    <source>
        <dbReference type="ARBA" id="ARBA00022801"/>
    </source>
</evidence>
<proteinExistence type="predicted"/>
<dbReference type="Pfam" id="PF17829">
    <property type="entry name" value="GH115_C"/>
    <property type="match status" value="1"/>
</dbReference>
<feature type="domain" description="Gylcosyl hydrolase 115 C-terminal" evidence="2">
    <location>
        <begin position="793"/>
        <end position="960"/>
    </location>
</feature>
<dbReference type="Gene3D" id="1.20.58.2150">
    <property type="match status" value="1"/>
</dbReference>
<dbReference type="GO" id="GO:0016787">
    <property type="term" value="F:hydrolase activity"/>
    <property type="evidence" value="ECO:0007669"/>
    <property type="project" value="UniProtKB-KW"/>
</dbReference>
<organism evidence="3 4">
    <name type="scientific">Aspergillus tamarii</name>
    <dbReference type="NCBI Taxonomy" id="41984"/>
    <lineage>
        <taxon>Eukaryota</taxon>
        <taxon>Fungi</taxon>
        <taxon>Dikarya</taxon>
        <taxon>Ascomycota</taxon>
        <taxon>Pezizomycotina</taxon>
        <taxon>Eurotiomycetes</taxon>
        <taxon>Eurotiomycetidae</taxon>
        <taxon>Eurotiales</taxon>
        <taxon>Aspergillaceae</taxon>
        <taxon>Aspergillus</taxon>
        <taxon>Aspergillus subgen. Circumdati</taxon>
    </lineage>
</organism>
<dbReference type="PANTHER" id="PTHR37842">
    <property type="match status" value="1"/>
</dbReference>
<dbReference type="InterPro" id="IPR042301">
    <property type="entry name" value="GH115_sf"/>
</dbReference>
<accession>A0A5N6VBT5</accession>
<dbReference type="Gene3D" id="3.20.20.520">
    <property type="entry name" value="Glycosyl hydrolase family 115"/>
    <property type="match status" value="1"/>
</dbReference>
<dbReference type="PANTHER" id="PTHR37842:SF2">
    <property type="entry name" value="GYLCOSYL HYDROLASE 115 C-TERMINAL DOMAIN-CONTAINING PROTEIN"/>
    <property type="match status" value="1"/>
</dbReference>
<dbReference type="InterPro" id="IPR029018">
    <property type="entry name" value="Hex-like_dom2"/>
</dbReference>
<dbReference type="Gene3D" id="2.60.120.1620">
    <property type="match status" value="1"/>
</dbReference>